<dbReference type="PRINTS" id="PR00834">
    <property type="entry name" value="PROTEASES2C"/>
</dbReference>
<keyword evidence="3" id="KW-1133">Transmembrane helix</keyword>
<sequence length="412" mass="45336">MEYEKDPYSQQEQRKISEAEQRAIIDIPRSDYVENNQQKKPKRRMKNITLIVIILISALMGGVISSYAMPVYVFGKLIPYPKNYFGQDIKQIINVKPQNTEFLVSAVAKKAMPSVVGITTKSIQTDFFFGKQTSKGLGTGVIVDKRGYILTNAHVVNNGDVEELNVLFDDGTKKDAKILWNDPALDLAIIQVDGVNVIPADLGNSDNLEVGEVAIAIGNPLGMEFQKTVTSGIVSGLERSVAVNQNETIEDLIQTDASINPGNSGGPLLNAKGEVIGINTAKIQSGEGLGFAIPINIAKPIVDQFIEKGEFRKVYMGIKGMDVNVFERYTGIDLSADKGIYVAEVSKNSPAAKANLRTGDIIIGVDNKEITSMTQLIRALYKYRPEDDLTIKILRNEEEKTLKMKLQKIPQK</sequence>
<dbReference type="AlphaFoldDB" id="A0A4R2LH89"/>
<keyword evidence="3" id="KW-0812">Transmembrane</keyword>
<dbReference type="Pfam" id="PF13365">
    <property type="entry name" value="Trypsin_2"/>
    <property type="match status" value="1"/>
</dbReference>
<evidence type="ECO:0000256" key="1">
    <source>
        <dbReference type="ARBA" id="ARBA00022670"/>
    </source>
</evidence>
<keyword evidence="6" id="KW-1185">Reference proteome</keyword>
<dbReference type="EMBL" id="SLWV01000004">
    <property type="protein sequence ID" value="TCO78695.1"/>
    <property type="molecule type" value="Genomic_DNA"/>
</dbReference>
<dbReference type="PANTHER" id="PTHR43343:SF3">
    <property type="entry name" value="PROTEASE DO-LIKE 8, CHLOROPLASTIC"/>
    <property type="match status" value="1"/>
</dbReference>
<feature type="transmembrane region" description="Helical" evidence="3">
    <location>
        <begin position="48"/>
        <end position="69"/>
    </location>
</feature>
<dbReference type="InterPro" id="IPR001940">
    <property type="entry name" value="Peptidase_S1C"/>
</dbReference>
<dbReference type="Gene3D" id="2.30.42.10">
    <property type="match status" value="1"/>
</dbReference>
<dbReference type="Proteomes" id="UP000294919">
    <property type="component" value="Unassembled WGS sequence"/>
</dbReference>
<evidence type="ECO:0000313" key="6">
    <source>
        <dbReference type="Proteomes" id="UP000294919"/>
    </source>
</evidence>
<dbReference type="OrthoDB" id="9758917at2"/>
<dbReference type="Pfam" id="PF13180">
    <property type="entry name" value="PDZ_2"/>
    <property type="match status" value="1"/>
</dbReference>
<gene>
    <name evidence="5" type="ORF">EV214_10479</name>
</gene>
<accession>A0A4R2LH89</accession>
<dbReference type="GO" id="GO:0004252">
    <property type="term" value="F:serine-type endopeptidase activity"/>
    <property type="evidence" value="ECO:0007669"/>
    <property type="project" value="InterPro"/>
</dbReference>
<dbReference type="PANTHER" id="PTHR43343">
    <property type="entry name" value="PEPTIDASE S12"/>
    <property type="match status" value="1"/>
</dbReference>
<dbReference type="InterPro" id="IPR051201">
    <property type="entry name" value="Chloro_Bact_Ser_Proteases"/>
</dbReference>
<dbReference type="SUPFAM" id="SSF50156">
    <property type="entry name" value="PDZ domain-like"/>
    <property type="match status" value="1"/>
</dbReference>
<dbReference type="SUPFAM" id="SSF50494">
    <property type="entry name" value="Trypsin-like serine proteases"/>
    <property type="match status" value="1"/>
</dbReference>
<name>A0A4R2LH89_9FIRM</name>
<reference evidence="5 6" key="1">
    <citation type="submission" date="2019-03" db="EMBL/GenBank/DDBJ databases">
        <title>Genomic Encyclopedia of Type Strains, Phase IV (KMG-IV): sequencing the most valuable type-strain genomes for metagenomic binning, comparative biology and taxonomic classification.</title>
        <authorList>
            <person name="Goeker M."/>
        </authorList>
    </citation>
    <scope>NUCLEOTIDE SEQUENCE [LARGE SCALE GENOMIC DNA]</scope>
    <source>
        <strain evidence="5 6">DSM 102940</strain>
    </source>
</reference>
<proteinExistence type="predicted"/>
<evidence type="ECO:0000259" key="4">
    <source>
        <dbReference type="PROSITE" id="PS50106"/>
    </source>
</evidence>
<evidence type="ECO:0000256" key="3">
    <source>
        <dbReference type="SAM" id="Phobius"/>
    </source>
</evidence>
<dbReference type="GO" id="GO:0006508">
    <property type="term" value="P:proteolysis"/>
    <property type="evidence" value="ECO:0007669"/>
    <property type="project" value="UniProtKB-KW"/>
</dbReference>
<comment type="caution">
    <text evidence="5">The sequence shown here is derived from an EMBL/GenBank/DDBJ whole genome shotgun (WGS) entry which is preliminary data.</text>
</comment>
<dbReference type="InterPro" id="IPR036034">
    <property type="entry name" value="PDZ_sf"/>
</dbReference>
<dbReference type="RefSeq" id="WP_132243197.1">
    <property type="nucleotide sequence ID" value="NZ_SLWV01000004.1"/>
</dbReference>
<organism evidence="5 6">
    <name type="scientific">Marinisporobacter balticus</name>
    <dbReference type="NCBI Taxonomy" id="2018667"/>
    <lineage>
        <taxon>Bacteria</taxon>
        <taxon>Bacillati</taxon>
        <taxon>Bacillota</taxon>
        <taxon>Clostridia</taxon>
        <taxon>Peptostreptococcales</taxon>
        <taxon>Thermotaleaceae</taxon>
        <taxon>Marinisporobacter</taxon>
    </lineage>
</organism>
<keyword evidence="3" id="KW-0472">Membrane</keyword>
<dbReference type="SMART" id="SM00228">
    <property type="entry name" value="PDZ"/>
    <property type="match status" value="1"/>
</dbReference>
<dbReference type="InterPro" id="IPR001478">
    <property type="entry name" value="PDZ"/>
</dbReference>
<keyword evidence="1 5" id="KW-0645">Protease</keyword>
<dbReference type="InterPro" id="IPR009003">
    <property type="entry name" value="Peptidase_S1_PA"/>
</dbReference>
<evidence type="ECO:0000256" key="2">
    <source>
        <dbReference type="ARBA" id="ARBA00022801"/>
    </source>
</evidence>
<evidence type="ECO:0000313" key="5">
    <source>
        <dbReference type="EMBL" id="TCO78695.1"/>
    </source>
</evidence>
<feature type="domain" description="PDZ" evidence="4">
    <location>
        <begin position="331"/>
        <end position="397"/>
    </location>
</feature>
<dbReference type="Gene3D" id="2.40.10.120">
    <property type="match status" value="1"/>
</dbReference>
<protein>
    <submittedName>
        <fullName evidence="5">S1-C subfamily serine protease</fullName>
    </submittedName>
</protein>
<keyword evidence="2" id="KW-0378">Hydrolase</keyword>
<dbReference type="PROSITE" id="PS50106">
    <property type="entry name" value="PDZ"/>
    <property type="match status" value="1"/>
</dbReference>